<dbReference type="InterPro" id="IPR006461">
    <property type="entry name" value="PLAC_motif_containing"/>
</dbReference>
<dbReference type="EMBL" id="SDAM02000004">
    <property type="protein sequence ID" value="KAH6837958.1"/>
    <property type="molecule type" value="Genomic_DNA"/>
</dbReference>
<feature type="compositionally biased region" description="Pro residues" evidence="1">
    <location>
        <begin position="61"/>
        <end position="77"/>
    </location>
</feature>
<dbReference type="NCBIfam" id="TIGR01571">
    <property type="entry name" value="A_thal_Cys_rich"/>
    <property type="match status" value="1"/>
</dbReference>
<evidence type="ECO:0000313" key="2">
    <source>
        <dbReference type="EMBL" id="KAH6837958.1"/>
    </source>
</evidence>
<gene>
    <name evidence="2" type="ORF">C2S53_004118</name>
</gene>
<dbReference type="PANTHER" id="PTHR15907">
    <property type="entry name" value="DUF614 FAMILY PROTEIN-RELATED"/>
    <property type="match status" value="1"/>
</dbReference>
<dbReference type="Proteomes" id="UP001190926">
    <property type="component" value="Unassembled WGS sequence"/>
</dbReference>
<dbReference type="Pfam" id="PF04749">
    <property type="entry name" value="PLAC8"/>
    <property type="match status" value="1"/>
</dbReference>
<sequence length="261" mass="28816">MGRIDAASQHQQGLEFQEVQQNPAAGDAPPPPDEDLYEPPPDYQPPQAVHAFPPPHEDDVMPPPPPKTTAQAFPPPQEQTAQPFSPTQFNHLHQNQYFSPPPFNPPPAPPLIVKQNMLQLNQPWETHLFDCMANPQNAIVTLCFPCVTFGQIAEVLDNGGTSCATSGILYSLIACCIGMPCLMSCGYRSKLRAKFGLVESPAPDCLIHCFCECCALCQEYRELQLRGFDPAIGHAGNVAKQQQMRLQQLGMTPPMQQRMMI</sequence>
<comment type="caution">
    <text evidence="2">The sequence shown here is derived from an EMBL/GenBank/DDBJ whole genome shotgun (WGS) entry which is preliminary data.</text>
</comment>
<reference evidence="2 3" key="1">
    <citation type="journal article" date="2021" name="Nat. Commun.">
        <title>Incipient diploidization of the medicinal plant Perilla within 10,000 years.</title>
        <authorList>
            <person name="Zhang Y."/>
            <person name="Shen Q."/>
            <person name="Leng L."/>
            <person name="Zhang D."/>
            <person name="Chen S."/>
            <person name="Shi Y."/>
            <person name="Ning Z."/>
            <person name="Chen S."/>
        </authorList>
    </citation>
    <scope>NUCLEOTIDE SEQUENCE [LARGE SCALE GENOMIC DNA]</scope>
    <source>
        <strain evidence="3">cv. PC099</strain>
    </source>
</reference>
<dbReference type="AlphaFoldDB" id="A0AAD4JQ61"/>
<evidence type="ECO:0000313" key="3">
    <source>
        <dbReference type="Proteomes" id="UP001190926"/>
    </source>
</evidence>
<name>A0AAD4JQ61_PERFH</name>
<protein>
    <submittedName>
        <fullName evidence="2">PLAC8 family protein</fullName>
    </submittedName>
</protein>
<evidence type="ECO:0000256" key="1">
    <source>
        <dbReference type="SAM" id="MobiDB-lite"/>
    </source>
</evidence>
<organism evidence="2 3">
    <name type="scientific">Perilla frutescens var. hirtella</name>
    <name type="common">Perilla citriodora</name>
    <name type="synonym">Perilla setoyensis</name>
    <dbReference type="NCBI Taxonomy" id="608512"/>
    <lineage>
        <taxon>Eukaryota</taxon>
        <taxon>Viridiplantae</taxon>
        <taxon>Streptophyta</taxon>
        <taxon>Embryophyta</taxon>
        <taxon>Tracheophyta</taxon>
        <taxon>Spermatophyta</taxon>
        <taxon>Magnoliopsida</taxon>
        <taxon>eudicotyledons</taxon>
        <taxon>Gunneridae</taxon>
        <taxon>Pentapetalae</taxon>
        <taxon>asterids</taxon>
        <taxon>lamiids</taxon>
        <taxon>Lamiales</taxon>
        <taxon>Lamiaceae</taxon>
        <taxon>Nepetoideae</taxon>
        <taxon>Elsholtzieae</taxon>
        <taxon>Perilla</taxon>
    </lineage>
</organism>
<accession>A0AAD4JQ61</accession>
<feature type="region of interest" description="Disordered" evidence="1">
    <location>
        <begin position="1"/>
        <end position="85"/>
    </location>
</feature>
<feature type="compositionally biased region" description="Polar residues" evidence="1">
    <location>
        <begin position="8"/>
        <end position="22"/>
    </location>
</feature>
<proteinExistence type="predicted"/>
<keyword evidence="3" id="KW-1185">Reference proteome</keyword>